<evidence type="ECO:0008006" key="4">
    <source>
        <dbReference type="Google" id="ProtNLM"/>
    </source>
</evidence>
<dbReference type="SUPFAM" id="SSF56672">
    <property type="entry name" value="DNA/RNA polymerases"/>
    <property type="match status" value="1"/>
</dbReference>
<organism evidence="2 3">
    <name type="scientific">Mikania micrantha</name>
    <name type="common">bitter vine</name>
    <dbReference type="NCBI Taxonomy" id="192012"/>
    <lineage>
        <taxon>Eukaryota</taxon>
        <taxon>Viridiplantae</taxon>
        <taxon>Streptophyta</taxon>
        <taxon>Embryophyta</taxon>
        <taxon>Tracheophyta</taxon>
        <taxon>Spermatophyta</taxon>
        <taxon>Magnoliopsida</taxon>
        <taxon>eudicotyledons</taxon>
        <taxon>Gunneridae</taxon>
        <taxon>Pentapetalae</taxon>
        <taxon>asterids</taxon>
        <taxon>campanulids</taxon>
        <taxon>Asterales</taxon>
        <taxon>Asteraceae</taxon>
        <taxon>Asteroideae</taxon>
        <taxon>Heliantheae alliance</taxon>
        <taxon>Eupatorieae</taxon>
        <taxon>Mikania</taxon>
    </lineage>
</organism>
<dbReference type="Gene3D" id="2.40.70.10">
    <property type="entry name" value="Acid Proteases"/>
    <property type="match status" value="1"/>
</dbReference>
<dbReference type="AlphaFoldDB" id="A0A5N6MLN4"/>
<evidence type="ECO:0000256" key="1">
    <source>
        <dbReference type="SAM" id="MobiDB-lite"/>
    </source>
</evidence>
<dbReference type="Gene3D" id="3.10.10.10">
    <property type="entry name" value="HIV Type 1 Reverse Transcriptase, subunit A, domain 1"/>
    <property type="match status" value="1"/>
</dbReference>
<dbReference type="OrthoDB" id="1424255at2759"/>
<comment type="caution">
    <text evidence="2">The sequence shown here is derived from an EMBL/GenBank/DDBJ whole genome shotgun (WGS) entry which is preliminary data.</text>
</comment>
<gene>
    <name evidence="2" type="ORF">E3N88_30449</name>
</gene>
<reference evidence="2 3" key="1">
    <citation type="submission" date="2019-05" db="EMBL/GenBank/DDBJ databases">
        <title>Mikania micrantha, genome provides insights into the molecular mechanism of rapid growth.</title>
        <authorList>
            <person name="Liu B."/>
        </authorList>
    </citation>
    <scope>NUCLEOTIDE SEQUENCE [LARGE SCALE GENOMIC DNA]</scope>
    <source>
        <strain evidence="2">NLD-2019</strain>
        <tissue evidence="2">Leaf</tissue>
    </source>
</reference>
<dbReference type="InterPro" id="IPR043502">
    <property type="entry name" value="DNA/RNA_pol_sf"/>
</dbReference>
<accession>A0A5N6MLN4</accession>
<keyword evidence="3" id="KW-1185">Reference proteome</keyword>
<feature type="compositionally biased region" description="Basic and acidic residues" evidence="1">
    <location>
        <begin position="23"/>
        <end position="44"/>
    </location>
</feature>
<dbReference type="EMBL" id="SZYD01000015">
    <property type="protein sequence ID" value="KAD3641225.1"/>
    <property type="molecule type" value="Genomic_DNA"/>
</dbReference>
<dbReference type="InterPro" id="IPR021109">
    <property type="entry name" value="Peptidase_aspartic_dom_sf"/>
</dbReference>
<dbReference type="PANTHER" id="PTHR33067:SF35">
    <property type="entry name" value="ASPARTIC PEPTIDASE DDI1-TYPE DOMAIN-CONTAINING PROTEIN"/>
    <property type="match status" value="1"/>
</dbReference>
<evidence type="ECO:0000313" key="2">
    <source>
        <dbReference type="EMBL" id="KAD3641225.1"/>
    </source>
</evidence>
<name>A0A5N6MLN4_9ASTR</name>
<dbReference type="PANTHER" id="PTHR33067">
    <property type="entry name" value="RNA-DIRECTED DNA POLYMERASE-RELATED"/>
    <property type="match status" value="1"/>
</dbReference>
<protein>
    <recommendedName>
        <fullName evidence="4">Reverse transcriptase domain-containing protein</fullName>
    </recommendedName>
</protein>
<dbReference type="Proteomes" id="UP000326396">
    <property type="component" value="Linkage Group LG5"/>
</dbReference>
<evidence type="ECO:0000313" key="3">
    <source>
        <dbReference type="Proteomes" id="UP000326396"/>
    </source>
</evidence>
<proteinExistence type="predicted"/>
<feature type="region of interest" description="Disordered" evidence="1">
    <location>
        <begin position="1"/>
        <end position="44"/>
    </location>
</feature>
<dbReference type="CDD" id="cd00303">
    <property type="entry name" value="retropepsin_like"/>
    <property type="match status" value="1"/>
</dbReference>
<sequence length="503" mass="56289">METPARAPVRLVPASTSPSSESSVDRLRREQVEEKKKGKRVTKEPEIDLTKLPYPARALQMKRDQEYGHFLGMFKQLKINLPFVEALQHMPKYAKFLKDLLSNKKKLETLSTVTLGARCSALVQNKLPEKLEDLGIFTIPCLFGGSSVNHALADLGASINLMPYSIYKQLDLGEPAPTRMSLALADRSVKYPRRIVENVLVKVDKFVFPVDFVILDMQADDRVPLIIGRPFLRTTKAMIDVYEGKISLRVGDDTVTFDVVKSMRNSSGQDDQVYFLDAFFSTMDRCLDYISGVDLLMDQDLGDSDERVEGVGVEVQAAVVEAYLDYIPSSLAVEPPVYPTVFEVESSEPAEKPSVEAPPSLELKELPPHLEYAFLDGDLDLPVIISAALTDAEKSRLIDVLKEHKQAIAWKLMDIKGIHPSFCTHRILMEEDYKPVVQPQRRLNPNMGEVVKKEVLRLLDAGLIYPISDSSWVSPVHVVPKKGGMTVVVNEKKEIVPTRIITG</sequence>